<dbReference type="Gene3D" id="3.20.20.70">
    <property type="entry name" value="Aldolase class I"/>
    <property type="match status" value="1"/>
</dbReference>
<dbReference type="Proteomes" id="UP000539473">
    <property type="component" value="Unassembled WGS sequence"/>
</dbReference>
<dbReference type="EMBL" id="BNAJ01000002">
    <property type="protein sequence ID" value="GHF38408.1"/>
    <property type="molecule type" value="Genomic_DNA"/>
</dbReference>
<dbReference type="EMBL" id="JACHFK010000002">
    <property type="protein sequence ID" value="MBB5375609.1"/>
    <property type="molecule type" value="Genomic_DNA"/>
</dbReference>
<keyword evidence="4" id="KW-1185">Reference proteome</keyword>
<sequence>MTGTALHRAGLSVYYGPPCPDALSVLARQATVVVQSGLYTPAQLARLRRTTHVLGYLSLGEDHPLGTWACVPGSAPYHTGVNPAWGSVRVDARHPAWRATVLGRAALALAHTDGVLLDTLDSADPDATLGLARALRERWPHVTLYANRGFPLLPDLAPLIDGVLIEAFSTTHAPAPALHDPDGLAYTAHWLREVRALGLDVHALDYADTPALAAQARARADTEGVATFVTTRALDLPGGHP</sequence>
<reference evidence="2 3" key="3">
    <citation type="submission" date="2020-08" db="EMBL/GenBank/DDBJ databases">
        <title>Genomic Encyclopedia of Type Strains, Phase IV (KMG-IV): sequencing the most valuable type-strain genomes for metagenomic binning, comparative biology and taxonomic classification.</title>
        <authorList>
            <person name="Goeker M."/>
        </authorList>
    </citation>
    <scope>NUCLEOTIDE SEQUENCE [LARGE SCALE GENOMIC DNA]</scope>
    <source>
        <strain evidence="2 3">DSM 27521</strain>
    </source>
</reference>
<dbReference type="RefSeq" id="WP_229831869.1">
    <property type="nucleotide sequence ID" value="NZ_BNAJ01000002.1"/>
</dbReference>
<evidence type="ECO:0000313" key="4">
    <source>
        <dbReference type="Proteomes" id="UP000619376"/>
    </source>
</evidence>
<reference evidence="1" key="1">
    <citation type="journal article" date="2014" name="Int. J. Syst. Evol. Microbiol.">
        <title>Complete genome of a new Firmicutes species belonging to the dominant human colonic microbiota ('Ruminococcus bicirculans') reveals two chromosomes and a selective capacity to utilize plant glucans.</title>
        <authorList>
            <consortium name="NISC Comparative Sequencing Program"/>
            <person name="Wegmann U."/>
            <person name="Louis P."/>
            <person name="Goesmann A."/>
            <person name="Henrissat B."/>
            <person name="Duncan S.H."/>
            <person name="Flint H.J."/>
        </authorList>
    </citation>
    <scope>NUCLEOTIDE SEQUENCE</scope>
    <source>
        <strain evidence="1">CGMCC 1.18437</strain>
    </source>
</reference>
<evidence type="ECO:0000313" key="3">
    <source>
        <dbReference type="Proteomes" id="UP000539473"/>
    </source>
</evidence>
<accession>A0A7W8KCE4</accession>
<dbReference type="Proteomes" id="UP000619376">
    <property type="component" value="Unassembled WGS sequence"/>
</dbReference>
<reference evidence="4" key="2">
    <citation type="journal article" date="2019" name="Int. J. Syst. Evol. Microbiol.">
        <title>The Global Catalogue of Microorganisms (GCM) 10K type strain sequencing project: providing services to taxonomists for standard genome sequencing and annotation.</title>
        <authorList>
            <consortium name="The Broad Institute Genomics Platform"/>
            <consortium name="The Broad Institute Genome Sequencing Center for Infectious Disease"/>
            <person name="Wu L."/>
            <person name="Ma J."/>
        </authorList>
    </citation>
    <scope>NUCLEOTIDE SEQUENCE [LARGE SCALE GENOMIC DNA]</scope>
    <source>
        <strain evidence="4">CGMCC 1.18437</strain>
    </source>
</reference>
<dbReference type="PANTHER" id="PTHR35882:SF2">
    <property type="entry name" value="PELA"/>
    <property type="match status" value="1"/>
</dbReference>
<evidence type="ECO:0000313" key="2">
    <source>
        <dbReference type="EMBL" id="MBB5375609.1"/>
    </source>
</evidence>
<dbReference type="AlphaFoldDB" id="A0A7W8KCE4"/>
<proteinExistence type="predicted"/>
<dbReference type="SUPFAM" id="SSF51445">
    <property type="entry name" value="(Trans)glycosidases"/>
    <property type="match status" value="1"/>
</dbReference>
<dbReference type="InterPro" id="IPR017853">
    <property type="entry name" value="GH"/>
</dbReference>
<gene>
    <name evidence="1" type="ORF">GCM10017781_13920</name>
    <name evidence="2" type="ORF">HNQ07_001066</name>
</gene>
<comment type="caution">
    <text evidence="2">The sequence shown here is derived from an EMBL/GenBank/DDBJ whole genome shotgun (WGS) entry which is preliminary data.</text>
</comment>
<evidence type="ECO:0000313" key="1">
    <source>
        <dbReference type="EMBL" id="GHF38408.1"/>
    </source>
</evidence>
<dbReference type="PANTHER" id="PTHR35882">
    <property type="entry name" value="PELA"/>
    <property type="match status" value="1"/>
</dbReference>
<evidence type="ECO:0008006" key="5">
    <source>
        <dbReference type="Google" id="ProtNLM"/>
    </source>
</evidence>
<protein>
    <recommendedName>
        <fullName evidence="5">Glycoside-hydrolase family GH114 TIM-barrel domain-containing protein</fullName>
    </recommendedName>
</protein>
<reference evidence="1" key="4">
    <citation type="submission" date="2024-05" db="EMBL/GenBank/DDBJ databases">
        <authorList>
            <person name="Sun Q."/>
            <person name="Zhou Y."/>
        </authorList>
    </citation>
    <scope>NUCLEOTIDE SEQUENCE</scope>
    <source>
        <strain evidence="1">CGMCC 1.18437</strain>
    </source>
</reference>
<dbReference type="InterPro" id="IPR013785">
    <property type="entry name" value="Aldolase_TIM"/>
</dbReference>
<organism evidence="2 3">
    <name type="scientific">Deinococcus metalli</name>
    <dbReference type="NCBI Taxonomy" id="1141878"/>
    <lineage>
        <taxon>Bacteria</taxon>
        <taxon>Thermotogati</taxon>
        <taxon>Deinococcota</taxon>
        <taxon>Deinococci</taxon>
        <taxon>Deinococcales</taxon>
        <taxon>Deinococcaceae</taxon>
        <taxon>Deinococcus</taxon>
    </lineage>
</organism>
<name>A0A7W8KCE4_9DEIO</name>